<comment type="caution">
    <text evidence="2">The sequence shown here is derived from an EMBL/GenBank/DDBJ whole genome shotgun (WGS) entry which is preliminary data.</text>
</comment>
<dbReference type="Proteomes" id="UP000614047">
    <property type="component" value="Unassembled WGS sequence"/>
</dbReference>
<evidence type="ECO:0008006" key="4">
    <source>
        <dbReference type="Google" id="ProtNLM"/>
    </source>
</evidence>
<feature type="signal peptide" evidence="1">
    <location>
        <begin position="1"/>
        <end position="17"/>
    </location>
</feature>
<dbReference type="AlphaFoldDB" id="A0A931GG81"/>
<dbReference type="RefSeq" id="WP_197009139.1">
    <property type="nucleotide sequence ID" value="NZ_BAABES010000017.1"/>
</dbReference>
<name>A0A931GG81_9ACTN</name>
<evidence type="ECO:0000313" key="3">
    <source>
        <dbReference type="Proteomes" id="UP000614047"/>
    </source>
</evidence>
<protein>
    <recommendedName>
        <fullName evidence="4">Spore-associated protein A</fullName>
    </recommendedName>
</protein>
<evidence type="ECO:0000313" key="2">
    <source>
        <dbReference type="EMBL" id="MBG6086088.1"/>
    </source>
</evidence>
<feature type="chain" id="PRO_5039224675" description="Spore-associated protein A" evidence="1">
    <location>
        <begin position="18"/>
        <end position="159"/>
    </location>
</feature>
<proteinExistence type="predicted"/>
<keyword evidence="3" id="KW-1185">Reference proteome</keyword>
<dbReference type="EMBL" id="JADOUA010000001">
    <property type="protein sequence ID" value="MBG6086088.1"/>
    <property type="molecule type" value="Genomic_DNA"/>
</dbReference>
<evidence type="ECO:0000256" key="1">
    <source>
        <dbReference type="SAM" id="SignalP"/>
    </source>
</evidence>
<keyword evidence="1" id="KW-0732">Signal</keyword>
<gene>
    <name evidence="2" type="ORF">IW256_000201</name>
</gene>
<accession>A0A931GG81</accession>
<sequence>MKRSSRVAILASATAMAASGIAVTAPSAYAHSESELPGICGSSSYFIVNDGGGIGGKAKRPVTTPSGARWGYVYLLYSNSTGKNCVVTLKTTYHGTPSLTVAELRVQDGDRPVDKGDYTHYADVQGNAAGRCVSYRGIIWDPKNSVMASGGRSSWGNCG</sequence>
<reference evidence="2" key="1">
    <citation type="submission" date="2020-11" db="EMBL/GenBank/DDBJ databases">
        <title>Sequencing the genomes of 1000 actinobacteria strains.</title>
        <authorList>
            <person name="Klenk H.-P."/>
        </authorList>
    </citation>
    <scope>NUCLEOTIDE SEQUENCE</scope>
    <source>
        <strain evidence="2">DSM 43175</strain>
    </source>
</reference>
<organism evidence="2 3">
    <name type="scientific">Actinomadura viridis</name>
    <dbReference type="NCBI Taxonomy" id="58110"/>
    <lineage>
        <taxon>Bacteria</taxon>
        <taxon>Bacillati</taxon>
        <taxon>Actinomycetota</taxon>
        <taxon>Actinomycetes</taxon>
        <taxon>Streptosporangiales</taxon>
        <taxon>Thermomonosporaceae</taxon>
        <taxon>Actinomadura</taxon>
    </lineage>
</organism>